<evidence type="ECO:0000256" key="2">
    <source>
        <dbReference type="ARBA" id="ARBA00023015"/>
    </source>
</evidence>
<dbReference type="PANTHER" id="PTHR43133">
    <property type="entry name" value="RNA POLYMERASE ECF-TYPE SIGMA FACTO"/>
    <property type="match status" value="1"/>
</dbReference>
<evidence type="ECO:0000313" key="9">
    <source>
        <dbReference type="Proteomes" id="UP000743899"/>
    </source>
</evidence>
<dbReference type="Gene3D" id="1.10.1740.10">
    <property type="match status" value="1"/>
</dbReference>
<keyword evidence="4" id="KW-0804">Transcription</keyword>
<dbReference type="NCBIfam" id="TIGR02937">
    <property type="entry name" value="sigma70-ECF"/>
    <property type="match status" value="1"/>
</dbReference>
<dbReference type="Pfam" id="PF08281">
    <property type="entry name" value="Sigma70_r4_2"/>
    <property type="match status" value="1"/>
</dbReference>
<dbReference type="InterPro" id="IPR007627">
    <property type="entry name" value="RNA_pol_sigma70_r2"/>
</dbReference>
<protein>
    <submittedName>
        <fullName evidence="8">Sigma-70 family RNA polymerase sigma factor</fullName>
    </submittedName>
</protein>
<feature type="coiled-coil region" evidence="5">
    <location>
        <begin position="2"/>
        <end position="29"/>
    </location>
</feature>
<evidence type="ECO:0000256" key="4">
    <source>
        <dbReference type="ARBA" id="ARBA00023163"/>
    </source>
</evidence>
<comment type="similarity">
    <text evidence="1">Belongs to the sigma-70 factor family. ECF subfamily.</text>
</comment>
<dbReference type="InterPro" id="IPR039425">
    <property type="entry name" value="RNA_pol_sigma-70-like"/>
</dbReference>
<dbReference type="SUPFAM" id="SSF88946">
    <property type="entry name" value="Sigma2 domain of RNA polymerase sigma factors"/>
    <property type="match status" value="1"/>
</dbReference>
<dbReference type="InterPro" id="IPR014284">
    <property type="entry name" value="RNA_pol_sigma-70_dom"/>
</dbReference>
<dbReference type="InterPro" id="IPR013324">
    <property type="entry name" value="RNA_pol_sigma_r3/r4-like"/>
</dbReference>
<feature type="domain" description="RNA polymerase sigma-70 region 2" evidence="6">
    <location>
        <begin position="19"/>
        <end position="85"/>
    </location>
</feature>
<evidence type="ECO:0000256" key="5">
    <source>
        <dbReference type="SAM" id="Coils"/>
    </source>
</evidence>
<dbReference type="SUPFAM" id="SSF88659">
    <property type="entry name" value="Sigma3 and sigma4 domains of RNA polymerase sigma factors"/>
    <property type="match status" value="1"/>
</dbReference>
<accession>A0ABX0A1K5</accession>
<keyword evidence="9" id="KW-1185">Reference proteome</keyword>
<sequence>MLLTKEESLETKEEKLQILIEEYASYINRLAYLYVKDWAIAEDITQDVFMKCYEKLDTFRGESSYKTWLYKITINKCKDYLKSKWYRSILPTEYIKEFLLTTNRTPEHQVLSNDERQAVAKLVLSLPSKYREVIILFYYEQLKIKEIAEITGIEQETIRTRLKRARNILQTKFERRLKEYE</sequence>
<feature type="domain" description="RNA polymerase sigma factor 70 region 4 type 2" evidence="7">
    <location>
        <begin position="117"/>
        <end position="167"/>
    </location>
</feature>
<gene>
    <name evidence="8" type="ORF">GW534_05945</name>
</gene>
<organism evidence="8 9">
    <name type="scientific">Pallidibacillus pasinlerensis</name>
    <dbReference type="NCBI Taxonomy" id="2703818"/>
    <lineage>
        <taxon>Bacteria</taxon>
        <taxon>Bacillati</taxon>
        <taxon>Bacillota</taxon>
        <taxon>Bacilli</taxon>
        <taxon>Bacillales</taxon>
        <taxon>Bacillaceae</taxon>
        <taxon>Pallidibacillus</taxon>
    </lineage>
</organism>
<dbReference type="NCBIfam" id="NF006930">
    <property type="entry name" value="PRK09415.1"/>
    <property type="match status" value="1"/>
</dbReference>
<dbReference type="InterPro" id="IPR013325">
    <property type="entry name" value="RNA_pol_sigma_r2"/>
</dbReference>
<keyword evidence="5" id="KW-0175">Coiled coil</keyword>
<reference evidence="8 9" key="1">
    <citation type="submission" date="2020-01" db="EMBL/GenBank/DDBJ databases">
        <title>A novel Bacillus sp. from Pasinler.</title>
        <authorList>
            <person name="Adiguzel A."/>
            <person name="Ay H."/>
            <person name="Baltaci M.O."/>
        </authorList>
    </citation>
    <scope>NUCLEOTIDE SEQUENCE [LARGE SCALE GENOMIC DNA]</scope>
    <source>
        <strain evidence="8 9">P1</strain>
    </source>
</reference>
<dbReference type="InterPro" id="IPR013249">
    <property type="entry name" value="RNA_pol_sigma70_r4_t2"/>
</dbReference>
<name>A0ABX0A1K5_9BACI</name>
<dbReference type="InterPro" id="IPR036388">
    <property type="entry name" value="WH-like_DNA-bd_sf"/>
</dbReference>
<evidence type="ECO:0000259" key="7">
    <source>
        <dbReference type="Pfam" id="PF08281"/>
    </source>
</evidence>
<evidence type="ECO:0000256" key="3">
    <source>
        <dbReference type="ARBA" id="ARBA00023082"/>
    </source>
</evidence>
<evidence type="ECO:0000256" key="1">
    <source>
        <dbReference type="ARBA" id="ARBA00010641"/>
    </source>
</evidence>
<proteinExistence type="inferred from homology"/>
<keyword evidence="2" id="KW-0805">Transcription regulation</keyword>
<dbReference type="Pfam" id="PF04542">
    <property type="entry name" value="Sigma70_r2"/>
    <property type="match status" value="1"/>
</dbReference>
<dbReference type="Gene3D" id="1.10.10.10">
    <property type="entry name" value="Winged helix-like DNA-binding domain superfamily/Winged helix DNA-binding domain"/>
    <property type="match status" value="1"/>
</dbReference>
<dbReference type="EMBL" id="JAACYS010000018">
    <property type="protein sequence ID" value="NCU17314.1"/>
    <property type="molecule type" value="Genomic_DNA"/>
</dbReference>
<evidence type="ECO:0000259" key="6">
    <source>
        <dbReference type="Pfam" id="PF04542"/>
    </source>
</evidence>
<dbReference type="PANTHER" id="PTHR43133:SF60">
    <property type="entry name" value="RNA POLYMERASE SIGMA FACTOR SIGV"/>
    <property type="match status" value="1"/>
</dbReference>
<dbReference type="CDD" id="cd06171">
    <property type="entry name" value="Sigma70_r4"/>
    <property type="match status" value="1"/>
</dbReference>
<dbReference type="Proteomes" id="UP000743899">
    <property type="component" value="Unassembled WGS sequence"/>
</dbReference>
<keyword evidence="3" id="KW-0731">Sigma factor</keyword>
<comment type="caution">
    <text evidence="8">The sequence shown here is derived from an EMBL/GenBank/DDBJ whole genome shotgun (WGS) entry which is preliminary data.</text>
</comment>
<evidence type="ECO:0000313" key="8">
    <source>
        <dbReference type="EMBL" id="NCU17314.1"/>
    </source>
</evidence>